<keyword evidence="3" id="KW-0238">DNA-binding</keyword>
<keyword evidence="5" id="KW-0804">Transcription</keyword>
<dbReference type="PANTHER" id="PTHR30346:SF0">
    <property type="entry name" value="HCA OPERON TRANSCRIPTIONAL ACTIVATOR HCAR"/>
    <property type="match status" value="1"/>
</dbReference>
<organism evidence="6 7">
    <name type="scientific">Rhodococcus ruber</name>
    <dbReference type="NCBI Taxonomy" id="1830"/>
    <lineage>
        <taxon>Bacteria</taxon>
        <taxon>Bacillati</taxon>
        <taxon>Actinomycetota</taxon>
        <taxon>Actinomycetes</taxon>
        <taxon>Mycobacteriales</taxon>
        <taxon>Nocardiaceae</taxon>
        <taxon>Rhodococcus</taxon>
    </lineage>
</organism>
<dbReference type="GO" id="GO:0003677">
    <property type="term" value="F:DNA binding"/>
    <property type="evidence" value="ECO:0007669"/>
    <property type="project" value="UniProtKB-KW"/>
</dbReference>
<sequence length="297" mass="31994">MEIRWLQAFVAVAEELHFGRAAARLQMAQSPLSQTVRKLEKDLGVPLFERNTRSVALAAGGHAFLPHAYHILESVETARQATRASAGGVYGRIKIGFTGVLNHISLPPLTRALRQRYPDIELDLVGRIMTREAVTQLESGALDLAFVGLPVQSTAVATRLIRRESFGAVLPSDHPLAGEAEIDLHDLADDGFITTPLSAGSALQESAMRACLDAGFRPRVVQEITDPYMILVLVSAGVGVALMTSSIATITPPGTVFVPLADESVYMHHGIGWSPRRVSPALEVALRVAEEILPTPD</sequence>
<evidence type="ECO:0000313" key="6">
    <source>
        <dbReference type="EMBL" id="CDZ87049.1"/>
    </source>
</evidence>
<dbReference type="GeneID" id="66833230"/>
<dbReference type="GO" id="GO:0003700">
    <property type="term" value="F:DNA-binding transcription factor activity"/>
    <property type="evidence" value="ECO:0007669"/>
    <property type="project" value="InterPro"/>
</dbReference>
<dbReference type="OrthoDB" id="3176554at2"/>
<dbReference type="FunFam" id="1.10.10.10:FF:000001">
    <property type="entry name" value="LysR family transcriptional regulator"/>
    <property type="match status" value="1"/>
</dbReference>
<protein>
    <submittedName>
        <fullName evidence="6">Putative LysR family transcriptional regulator</fullName>
    </submittedName>
</protein>
<dbReference type="PRINTS" id="PR00039">
    <property type="entry name" value="HTHLYSR"/>
</dbReference>
<accession>A0A098BE91</accession>
<dbReference type="Pfam" id="PF00126">
    <property type="entry name" value="HTH_1"/>
    <property type="match status" value="1"/>
</dbReference>
<dbReference type="PANTHER" id="PTHR30346">
    <property type="entry name" value="TRANSCRIPTIONAL DUAL REGULATOR HCAR-RELATED"/>
    <property type="match status" value="1"/>
</dbReference>
<dbReference type="InterPro" id="IPR036388">
    <property type="entry name" value="WH-like_DNA-bd_sf"/>
</dbReference>
<dbReference type="RefSeq" id="WP_017680127.1">
    <property type="nucleotide sequence ID" value="NZ_CP023714.1"/>
</dbReference>
<dbReference type="InterPro" id="IPR000847">
    <property type="entry name" value="LysR_HTH_N"/>
</dbReference>
<dbReference type="Gene3D" id="1.10.10.10">
    <property type="entry name" value="Winged helix-like DNA-binding domain superfamily/Winged helix DNA-binding domain"/>
    <property type="match status" value="1"/>
</dbReference>
<evidence type="ECO:0000313" key="7">
    <source>
        <dbReference type="Proteomes" id="UP000042997"/>
    </source>
</evidence>
<gene>
    <name evidence="6" type="ORF">RHRU231_200032</name>
</gene>
<name>A0A098BE91_9NOCA</name>
<comment type="similarity">
    <text evidence="1">Belongs to the LysR transcriptional regulatory family.</text>
</comment>
<proteinExistence type="inferred from homology"/>
<evidence type="ECO:0000256" key="3">
    <source>
        <dbReference type="ARBA" id="ARBA00023125"/>
    </source>
</evidence>
<evidence type="ECO:0000256" key="4">
    <source>
        <dbReference type="ARBA" id="ARBA00023159"/>
    </source>
</evidence>
<keyword evidence="4" id="KW-0010">Activator</keyword>
<evidence type="ECO:0000256" key="2">
    <source>
        <dbReference type="ARBA" id="ARBA00023015"/>
    </source>
</evidence>
<keyword evidence="2" id="KW-0805">Transcription regulation</keyword>
<dbReference type="SUPFAM" id="SSF53850">
    <property type="entry name" value="Periplasmic binding protein-like II"/>
    <property type="match status" value="1"/>
</dbReference>
<dbReference type="eggNOG" id="COG0583">
    <property type="taxonomic scope" value="Bacteria"/>
</dbReference>
<dbReference type="CDD" id="cd08414">
    <property type="entry name" value="PBP2_LTTR_aromatics_like"/>
    <property type="match status" value="1"/>
</dbReference>
<dbReference type="PROSITE" id="PS50931">
    <property type="entry name" value="HTH_LYSR"/>
    <property type="match status" value="1"/>
</dbReference>
<dbReference type="Gene3D" id="3.40.190.10">
    <property type="entry name" value="Periplasmic binding protein-like II"/>
    <property type="match status" value="2"/>
</dbReference>
<reference evidence="6 7" key="1">
    <citation type="journal article" date="2014" name="Genome Announc.">
        <title>Draft Genome Sequence of Propane- and Butane-Oxidizing Actinobacterium Rhodococcus ruber IEGM 231.</title>
        <authorList>
            <person name="Ivshina I.B."/>
            <person name="Kuyukina M.S."/>
            <person name="Krivoruchko A.V."/>
            <person name="Barbe V."/>
            <person name="Fischer C."/>
        </authorList>
    </citation>
    <scope>NUCLEOTIDE SEQUENCE [LARGE SCALE GENOMIC DNA]</scope>
</reference>
<dbReference type="Proteomes" id="UP000042997">
    <property type="component" value="Unassembled WGS sequence"/>
</dbReference>
<dbReference type="SUPFAM" id="SSF46785">
    <property type="entry name" value="Winged helix' DNA-binding domain"/>
    <property type="match status" value="1"/>
</dbReference>
<dbReference type="InterPro" id="IPR036390">
    <property type="entry name" value="WH_DNA-bd_sf"/>
</dbReference>
<dbReference type="AlphaFoldDB" id="A0A098BE91"/>
<evidence type="ECO:0000256" key="5">
    <source>
        <dbReference type="ARBA" id="ARBA00023163"/>
    </source>
</evidence>
<evidence type="ECO:0000256" key="1">
    <source>
        <dbReference type="ARBA" id="ARBA00009437"/>
    </source>
</evidence>
<dbReference type="Pfam" id="PF03466">
    <property type="entry name" value="LysR_substrate"/>
    <property type="match status" value="1"/>
</dbReference>
<dbReference type="EMBL" id="CCSD01000029">
    <property type="protein sequence ID" value="CDZ87049.1"/>
    <property type="molecule type" value="Genomic_DNA"/>
</dbReference>
<dbReference type="InterPro" id="IPR005119">
    <property type="entry name" value="LysR_subst-bd"/>
</dbReference>
<dbReference type="GO" id="GO:0032993">
    <property type="term" value="C:protein-DNA complex"/>
    <property type="evidence" value="ECO:0007669"/>
    <property type="project" value="TreeGrafter"/>
</dbReference>